<dbReference type="PANTHER" id="PTHR19282:SF456">
    <property type="entry name" value="CD63 MOLECULE"/>
    <property type="match status" value="1"/>
</dbReference>
<gene>
    <name evidence="7" type="ORF">NP493_760g01061</name>
</gene>
<comment type="caution">
    <text evidence="7">The sequence shown here is derived from an EMBL/GenBank/DDBJ whole genome shotgun (WGS) entry which is preliminary data.</text>
</comment>
<dbReference type="InterPro" id="IPR000301">
    <property type="entry name" value="Tetraspanin_animals"/>
</dbReference>
<dbReference type="GO" id="GO:0005886">
    <property type="term" value="C:plasma membrane"/>
    <property type="evidence" value="ECO:0007669"/>
    <property type="project" value="TreeGrafter"/>
</dbReference>
<evidence type="ECO:0000256" key="3">
    <source>
        <dbReference type="ARBA" id="ARBA00022692"/>
    </source>
</evidence>
<keyword evidence="3 6" id="KW-0812">Transmembrane</keyword>
<evidence type="ECO:0000313" key="8">
    <source>
        <dbReference type="Proteomes" id="UP001209878"/>
    </source>
</evidence>
<evidence type="ECO:0000256" key="6">
    <source>
        <dbReference type="RuleBase" id="RU361218"/>
    </source>
</evidence>
<evidence type="ECO:0000256" key="2">
    <source>
        <dbReference type="ARBA" id="ARBA00006840"/>
    </source>
</evidence>
<dbReference type="AlphaFoldDB" id="A0AAD9KPF3"/>
<keyword evidence="5 6" id="KW-0472">Membrane</keyword>
<dbReference type="Pfam" id="PF00335">
    <property type="entry name" value="Tetraspanin"/>
    <property type="match status" value="1"/>
</dbReference>
<feature type="transmembrane region" description="Helical" evidence="6">
    <location>
        <begin position="25"/>
        <end position="49"/>
    </location>
</feature>
<dbReference type="PIRSF" id="PIRSF002419">
    <property type="entry name" value="Tetraspanin"/>
    <property type="match status" value="1"/>
</dbReference>
<feature type="transmembrane region" description="Helical" evidence="6">
    <location>
        <begin position="56"/>
        <end position="80"/>
    </location>
</feature>
<keyword evidence="4 6" id="KW-1133">Transmembrane helix</keyword>
<protein>
    <recommendedName>
        <fullName evidence="6">Tetraspanin</fullName>
    </recommendedName>
</protein>
<evidence type="ECO:0000256" key="5">
    <source>
        <dbReference type="ARBA" id="ARBA00023136"/>
    </source>
</evidence>
<dbReference type="InterPro" id="IPR018499">
    <property type="entry name" value="Tetraspanin/Peripherin"/>
</dbReference>
<evidence type="ECO:0000256" key="1">
    <source>
        <dbReference type="ARBA" id="ARBA00004141"/>
    </source>
</evidence>
<reference evidence="7" key="1">
    <citation type="journal article" date="2023" name="Mol. Biol. Evol.">
        <title>Third-Generation Sequencing Reveals the Adaptive Role of the Epigenome in Three Deep-Sea Polychaetes.</title>
        <authorList>
            <person name="Perez M."/>
            <person name="Aroh O."/>
            <person name="Sun Y."/>
            <person name="Lan Y."/>
            <person name="Juniper S.K."/>
            <person name="Young C.R."/>
            <person name="Angers B."/>
            <person name="Qian P.Y."/>
        </authorList>
    </citation>
    <scope>NUCLEOTIDE SEQUENCE</scope>
    <source>
        <strain evidence="7">R07B-5</strain>
    </source>
</reference>
<dbReference type="Proteomes" id="UP001209878">
    <property type="component" value="Unassembled WGS sequence"/>
</dbReference>
<sequence>MRVDPTILHYMNIVNIPQATPLLNYAGTIFIIVGAASFIIAFIGLFGAIREHQGLLFVYAALVLVIMLTEIIAAAIALVFRVKMAQVLVRSMRMQVKYGYRTNSTTLAAWDFLQDEMSCCGAINYTDYYNSAWFNSTARTTINGTEQWVPNSCCMKKEGGGFVSWTGCQLDAKNEVNTSKLVKTHGCARYLGMWFHHHSVIIVGVGFGIALIQLLGFIAACCLRGALKRTVNM</sequence>
<proteinExistence type="inferred from homology"/>
<comment type="subcellular location">
    <subcellularLocation>
        <location evidence="1 6">Membrane</location>
        <topology evidence="1 6">Multi-pass membrane protein</topology>
    </subcellularLocation>
</comment>
<keyword evidence="8" id="KW-1185">Reference proteome</keyword>
<dbReference type="Gene3D" id="1.10.1450.10">
    <property type="entry name" value="Tetraspanin"/>
    <property type="match status" value="1"/>
</dbReference>
<dbReference type="PRINTS" id="PR00259">
    <property type="entry name" value="TMFOUR"/>
</dbReference>
<evidence type="ECO:0000313" key="7">
    <source>
        <dbReference type="EMBL" id="KAK2175017.1"/>
    </source>
</evidence>
<comment type="caution">
    <text evidence="6">Lacks conserved residue(s) required for the propagation of feature annotation.</text>
</comment>
<organism evidence="7 8">
    <name type="scientific">Ridgeia piscesae</name>
    <name type="common">Tubeworm</name>
    <dbReference type="NCBI Taxonomy" id="27915"/>
    <lineage>
        <taxon>Eukaryota</taxon>
        <taxon>Metazoa</taxon>
        <taxon>Spiralia</taxon>
        <taxon>Lophotrochozoa</taxon>
        <taxon>Annelida</taxon>
        <taxon>Polychaeta</taxon>
        <taxon>Sedentaria</taxon>
        <taxon>Canalipalpata</taxon>
        <taxon>Sabellida</taxon>
        <taxon>Siboglinidae</taxon>
        <taxon>Ridgeia</taxon>
    </lineage>
</organism>
<evidence type="ECO:0000256" key="4">
    <source>
        <dbReference type="ARBA" id="ARBA00022989"/>
    </source>
</evidence>
<feature type="transmembrane region" description="Helical" evidence="6">
    <location>
        <begin position="200"/>
        <end position="223"/>
    </location>
</feature>
<comment type="similarity">
    <text evidence="2 6">Belongs to the tetraspanin (TM4SF) family.</text>
</comment>
<dbReference type="InterPro" id="IPR008952">
    <property type="entry name" value="Tetraspanin_EC2_sf"/>
</dbReference>
<accession>A0AAD9KPF3</accession>
<name>A0AAD9KPF3_RIDPI</name>
<dbReference type="EMBL" id="JAODUO010000757">
    <property type="protein sequence ID" value="KAK2175017.1"/>
    <property type="molecule type" value="Genomic_DNA"/>
</dbReference>
<dbReference type="SUPFAM" id="SSF48652">
    <property type="entry name" value="Tetraspanin"/>
    <property type="match status" value="1"/>
</dbReference>
<dbReference type="PANTHER" id="PTHR19282">
    <property type="entry name" value="TETRASPANIN"/>
    <property type="match status" value="1"/>
</dbReference>